<evidence type="ECO:0000313" key="1">
    <source>
        <dbReference type="EMBL" id="MPC09102.1"/>
    </source>
</evidence>
<dbReference type="Proteomes" id="UP000324222">
    <property type="component" value="Unassembled WGS sequence"/>
</dbReference>
<name>A0A5B7CHC5_PORTR</name>
<evidence type="ECO:0000313" key="2">
    <source>
        <dbReference type="Proteomes" id="UP000324222"/>
    </source>
</evidence>
<accession>A0A5B7CHC5</accession>
<protein>
    <submittedName>
        <fullName evidence="1">Uncharacterized protein</fullName>
    </submittedName>
</protein>
<dbReference type="AlphaFoldDB" id="A0A5B7CHC5"/>
<gene>
    <name evidence="1" type="ORF">E2C01_001705</name>
</gene>
<keyword evidence="2" id="KW-1185">Reference proteome</keyword>
<reference evidence="1 2" key="1">
    <citation type="submission" date="2019-05" db="EMBL/GenBank/DDBJ databases">
        <title>Another draft genome of Portunus trituberculatus and its Hox gene families provides insights of decapod evolution.</title>
        <authorList>
            <person name="Jeong J.-H."/>
            <person name="Song I."/>
            <person name="Kim S."/>
            <person name="Choi T."/>
            <person name="Kim D."/>
            <person name="Ryu S."/>
            <person name="Kim W."/>
        </authorList>
    </citation>
    <scope>NUCLEOTIDE SEQUENCE [LARGE SCALE GENOMIC DNA]</scope>
    <source>
        <tissue evidence="1">Muscle</tissue>
    </source>
</reference>
<organism evidence="1 2">
    <name type="scientific">Portunus trituberculatus</name>
    <name type="common">Swimming crab</name>
    <name type="synonym">Neptunus trituberculatus</name>
    <dbReference type="NCBI Taxonomy" id="210409"/>
    <lineage>
        <taxon>Eukaryota</taxon>
        <taxon>Metazoa</taxon>
        <taxon>Ecdysozoa</taxon>
        <taxon>Arthropoda</taxon>
        <taxon>Crustacea</taxon>
        <taxon>Multicrustacea</taxon>
        <taxon>Malacostraca</taxon>
        <taxon>Eumalacostraca</taxon>
        <taxon>Eucarida</taxon>
        <taxon>Decapoda</taxon>
        <taxon>Pleocyemata</taxon>
        <taxon>Brachyura</taxon>
        <taxon>Eubrachyura</taxon>
        <taxon>Portunoidea</taxon>
        <taxon>Portunidae</taxon>
        <taxon>Portuninae</taxon>
        <taxon>Portunus</taxon>
    </lineage>
</organism>
<comment type="caution">
    <text evidence="1">The sequence shown here is derived from an EMBL/GenBank/DDBJ whole genome shotgun (WGS) entry which is preliminary data.</text>
</comment>
<sequence>MGLKRKEGQGGCLSWAFNRRRDANRTSCNKDIAPRWHRSGGHFTVHVWQAWHRSDLGLVEELQGPGLTIMYASYITHQTATACTTRRSYSNNFPLSYGLVNIDVLRIHGEILRVTVYGDAANQNNASLASPTLSAPL</sequence>
<proteinExistence type="predicted"/>
<dbReference type="EMBL" id="VSRR010000055">
    <property type="protein sequence ID" value="MPC09102.1"/>
    <property type="molecule type" value="Genomic_DNA"/>
</dbReference>